<evidence type="ECO:0000256" key="11">
    <source>
        <dbReference type="RuleBase" id="RU000461"/>
    </source>
</evidence>
<keyword evidence="7 10" id="KW-0408">Iron</keyword>
<keyword evidence="5 10" id="KW-0479">Metal-binding</keyword>
<dbReference type="PRINTS" id="PR00463">
    <property type="entry name" value="EP450I"/>
</dbReference>
<keyword evidence="13" id="KW-1185">Reference proteome</keyword>
<evidence type="ECO:0000256" key="10">
    <source>
        <dbReference type="PIRSR" id="PIRSR602401-1"/>
    </source>
</evidence>
<reference evidence="13" key="2">
    <citation type="journal article" date="2014" name="Nat. Commun.">
        <title>The cavefish genome reveals candidate genes for eye loss.</title>
        <authorList>
            <person name="McGaugh S.E."/>
            <person name="Gross J.B."/>
            <person name="Aken B."/>
            <person name="Blin M."/>
            <person name="Borowsky R."/>
            <person name="Chalopin D."/>
            <person name="Hinaux H."/>
            <person name="Jeffery W.R."/>
            <person name="Keene A."/>
            <person name="Ma L."/>
            <person name="Minx P."/>
            <person name="Murphy D."/>
            <person name="O'Quin K.E."/>
            <person name="Retaux S."/>
            <person name="Rohner N."/>
            <person name="Searle S.M."/>
            <person name="Stahl B.A."/>
            <person name="Tabin C."/>
            <person name="Volff J.N."/>
            <person name="Yoshizawa M."/>
            <person name="Warren W.C."/>
        </authorList>
    </citation>
    <scope>NUCLEOTIDE SEQUENCE [LARGE SCALE GENOMIC DNA]</scope>
    <source>
        <strain evidence="13">female</strain>
    </source>
</reference>
<dbReference type="InterPro" id="IPR017972">
    <property type="entry name" value="Cyt_P450_CS"/>
</dbReference>
<dbReference type="InterPro" id="IPR001128">
    <property type="entry name" value="Cyt_P450"/>
</dbReference>
<evidence type="ECO:0000256" key="2">
    <source>
        <dbReference type="ARBA" id="ARBA00004370"/>
    </source>
</evidence>
<dbReference type="GO" id="GO:0006082">
    <property type="term" value="P:organic acid metabolic process"/>
    <property type="evidence" value="ECO:0007669"/>
    <property type="project" value="TreeGrafter"/>
</dbReference>
<evidence type="ECO:0000256" key="3">
    <source>
        <dbReference type="ARBA" id="ARBA00010617"/>
    </source>
</evidence>
<dbReference type="FunFam" id="1.10.630.10:FF:000004">
    <property type="entry name" value="cytochrome P450 2D15 isoform X1"/>
    <property type="match status" value="1"/>
</dbReference>
<dbReference type="PROSITE" id="PS00086">
    <property type="entry name" value="CYTOCHROME_P450"/>
    <property type="match status" value="1"/>
</dbReference>
<comment type="subcellular location">
    <subcellularLocation>
        <location evidence="2">Membrane</location>
    </subcellularLocation>
</comment>
<dbReference type="PRINTS" id="PR00385">
    <property type="entry name" value="P450"/>
</dbReference>
<keyword evidence="4 10" id="KW-0349">Heme</keyword>
<organism evidence="12 13">
    <name type="scientific">Astyanax mexicanus</name>
    <name type="common">Blind cave fish</name>
    <name type="synonym">Astyanax fasciatus mexicanus</name>
    <dbReference type="NCBI Taxonomy" id="7994"/>
    <lineage>
        <taxon>Eukaryota</taxon>
        <taxon>Metazoa</taxon>
        <taxon>Chordata</taxon>
        <taxon>Craniata</taxon>
        <taxon>Vertebrata</taxon>
        <taxon>Euteleostomi</taxon>
        <taxon>Actinopterygii</taxon>
        <taxon>Neopterygii</taxon>
        <taxon>Teleostei</taxon>
        <taxon>Ostariophysi</taxon>
        <taxon>Characiformes</taxon>
        <taxon>Characoidei</taxon>
        <taxon>Acestrorhamphidae</taxon>
        <taxon>Acestrorhamphinae</taxon>
        <taxon>Astyanax</taxon>
    </lineage>
</organism>
<evidence type="ECO:0000256" key="7">
    <source>
        <dbReference type="ARBA" id="ARBA00023004"/>
    </source>
</evidence>
<dbReference type="PANTHER" id="PTHR24300:SF327">
    <property type="entry name" value="CYTOCHROME P450 2F2-RELATED"/>
    <property type="match status" value="1"/>
</dbReference>
<sequence length="528" mass="60399">MILFLFLSWGEHGSLWPAGRFCCCLDFLLLFCCFYSNPRPKNFPPGPAALALFGNVLQLSMKNPLEDLDRLARRYGDVFSLYIGRKPAVVLYGLRAVKEALVVRGVDFAGRPQGLMLNHVTENKGLIMANYGSVWKEHRRFALMSLKNFGLGRQFMEERILQETKHICQHLQNRSGNLVDPQPVIHSAASNIISSILFGTRYEYDDEVLAFIINSFKENARKANSAWAVIYDSFPFLRHLPLPFRKVFENYEALKSHTRRIIADHKKSRTSGEPRDIIDCYLDEMEKDTSLDEDRLVMFLLDLHFAGTDTTSNTVLTALLYLAVYRDIQALCQQEIDAVLQDKEQVSFEDRQQMPFVQATIHELQRLANIAPLGVFHSTTRNTQLMGYDVPEGTLVITNLTSVLFERSQWAQPNHFNPSHFLNQRGEFMKPEAFLAFSAGPRVCLGEALARMELFLILVTLLRRFHLAWPEACGGPDLRPVFGGDTGSQALQHHCHTAEIPRQPRGFCWTRQLNLNHRELWVFLFCDG</sequence>
<evidence type="ECO:0000256" key="9">
    <source>
        <dbReference type="ARBA" id="ARBA00023136"/>
    </source>
</evidence>
<evidence type="ECO:0000256" key="1">
    <source>
        <dbReference type="ARBA" id="ARBA00001971"/>
    </source>
</evidence>
<dbReference type="Ensembl" id="ENSAMXT00000039056.1">
    <property type="protein sequence ID" value="ENSAMXP00000043681.1"/>
    <property type="gene ID" value="ENSAMXG00000034559.1"/>
</dbReference>
<dbReference type="AlphaFoldDB" id="A0A3B1JPM3"/>
<comment type="similarity">
    <text evidence="3 11">Belongs to the cytochrome P450 family.</text>
</comment>
<evidence type="ECO:0000313" key="13">
    <source>
        <dbReference type="Proteomes" id="UP000018467"/>
    </source>
</evidence>
<dbReference type="GO" id="GO:0005506">
    <property type="term" value="F:iron ion binding"/>
    <property type="evidence" value="ECO:0007669"/>
    <property type="project" value="InterPro"/>
</dbReference>
<accession>A0A3B1JPM3</accession>
<dbReference type="GO" id="GO:0016712">
    <property type="term" value="F:oxidoreductase activity, acting on paired donors, with incorporation or reduction of molecular oxygen, reduced flavin or flavoprotein as one donor, and incorporation of one atom of oxygen"/>
    <property type="evidence" value="ECO:0007669"/>
    <property type="project" value="TreeGrafter"/>
</dbReference>
<reference evidence="12" key="4">
    <citation type="submission" date="2025-09" db="UniProtKB">
        <authorList>
            <consortium name="Ensembl"/>
        </authorList>
    </citation>
    <scope>IDENTIFICATION</scope>
</reference>
<dbReference type="GeneTree" id="ENSGT00940000163301"/>
<dbReference type="InterPro" id="IPR002401">
    <property type="entry name" value="Cyt_P450_E_grp-I"/>
</dbReference>
<dbReference type="SUPFAM" id="SSF48264">
    <property type="entry name" value="Cytochrome P450"/>
    <property type="match status" value="1"/>
</dbReference>
<comment type="cofactor">
    <cofactor evidence="1 10">
        <name>heme</name>
        <dbReference type="ChEBI" id="CHEBI:30413"/>
    </cofactor>
</comment>
<evidence type="ECO:0000313" key="12">
    <source>
        <dbReference type="Ensembl" id="ENSAMXP00000043681.1"/>
    </source>
</evidence>
<dbReference type="STRING" id="7994.ENSAMXP00000043681"/>
<evidence type="ECO:0000256" key="8">
    <source>
        <dbReference type="ARBA" id="ARBA00023033"/>
    </source>
</evidence>
<dbReference type="GO" id="GO:0005737">
    <property type="term" value="C:cytoplasm"/>
    <property type="evidence" value="ECO:0007669"/>
    <property type="project" value="TreeGrafter"/>
</dbReference>
<feature type="binding site" description="axial binding residue" evidence="10">
    <location>
        <position position="444"/>
    </location>
    <ligand>
        <name>heme</name>
        <dbReference type="ChEBI" id="CHEBI:30413"/>
    </ligand>
    <ligandPart>
        <name>Fe</name>
        <dbReference type="ChEBI" id="CHEBI:18248"/>
    </ligandPart>
</feature>
<dbReference type="Bgee" id="ENSAMXG00000034559">
    <property type="expression patterns" value="Expressed in muscle tissue and 14 other cell types or tissues"/>
</dbReference>
<dbReference type="GO" id="GO:0016020">
    <property type="term" value="C:membrane"/>
    <property type="evidence" value="ECO:0007669"/>
    <property type="project" value="UniProtKB-SubCell"/>
</dbReference>
<dbReference type="GO" id="GO:0006805">
    <property type="term" value="P:xenobiotic metabolic process"/>
    <property type="evidence" value="ECO:0007669"/>
    <property type="project" value="TreeGrafter"/>
</dbReference>
<proteinExistence type="inferred from homology"/>
<keyword evidence="8 11" id="KW-0503">Monooxygenase</keyword>
<reference evidence="12" key="3">
    <citation type="submission" date="2025-08" db="UniProtKB">
        <authorList>
            <consortium name="Ensembl"/>
        </authorList>
    </citation>
    <scope>IDENTIFICATION</scope>
</reference>
<dbReference type="Pfam" id="PF00067">
    <property type="entry name" value="p450"/>
    <property type="match status" value="1"/>
</dbReference>
<dbReference type="Gene3D" id="1.10.630.10">
    <property type="entry name" value="Cytochrome P450"/>
    <property type="match status" value="1"/>
</dbReference>
<reference evidence="13" key="1">
    <citation type="submission" date="2013-03" db="EMBL/GenBank/DDBJ databases">
        <authorList>
            <person name="Jeffery W."/>
            <person name="Warren W."/>
            <person name="Wilson R.K."/>
        </authorList>
    </citation>
    <scope>NUCLEOTIDE SEQUENCE</scope>
    <source>
        <strain evidence="13">female</strain>
    </source>
</reference>
<name>A0A3B1JPM3_ASTMX</name>
<dbReference type="Proteomes" id="UP000018467">
    <property type="component" value="Unassembled WGS sequence"/>
</dbReference>
<dbReference type="InParanoid" id="A0A3B1JPM3"/>
<protein>
    <submittedName>
        <fullName evidence="12">Uncharacterized protein</fullName>
    </submittedName>
</protein>
<dbReference type="InterPro" id="IPR036396">
    <property type="entry name" value="Cyt_P450_sf"/>
</dbReference>
<dbReference type="InterPro" id="IPR050182">
    <property type="entry name" value="Cytochrome_P450_fam2"/>
</dbReference>
<dbReference type="PANTHER" id="PTHR24300">
    <property type="entry name" value="CYTOCHROME P450 508A4-RELATED"/>
    <property type="match status" value="1"/>
</dbReference>
<evidence type="ECO:0000256" key="4">
    <source>
        <dbReference type="ARBA" id="ARBA00022617"/>
    </source>
</evidence>
<evidence type="ECO:0000256" key="5">
    <source>
        <dbReference type="ARBA" id="ARBA00022723"/>
    </source>
</evidence>
<evidence type="ECO:0000256" key="6">
    <source>
        <dbReference type="ARBA" id="ARBA00023002"/>
    </source>
</evidence>
<dbReference type="GO" id="GO:0020037">
    <property type="term" value="F:heme binding"/>
    <property type="evidence" value="ECO:0007669"/>
    <property type="project" value="InterPro"/>
</dbReference>
<keyword evidence="9" id="KW-0472">Membrane</keyword>
<keyword evidence="6 11" id="KW-0560">Oxidoreductase</keyword>